<feature type="domain" description="Aminoglycoside phosphotransferase" evidence="1">
    <location>
        <begin position="20"/>
        <end position="234"/>
    </location>
</feature>
<dbReference type="InterPro" id="IPR002575">
    <property type="entry name" value="Aminoglycoside_PTrfase"/>
</dbReference>
<dbReference type="Pfam" id="PF01636">
    <property type="entry name" value="APH"/>
    <property type="match status" value="1"/>
</dbReference>
<dbReference type="AlphaFoldDB" id="A0A6J4GYB2"/>
<protein>
    <recommendedName>
        <fullName evidence="1">Aminoglycoside phosphotransferase domain-containing protein</fullName>
    </recommendedName>
</protein>
<proteinExistence type="predicted"/>
<dbReference type="InterPro" id="IPR011009">
    <property type="entry name" value="Kinase-like_dom_sf"/>
</dbReference>
<gene>
    <name evidence="2" type="ORF">AVDCRST_MAG10-17</name>
</gene>
<sequence length="328" mass="35735">MLALFGLPPLLHPPTIVVGGWTHGLWRVKTLDGTYAIKEMVVQPGDWWIEQLDTAMDFELAAWRSGRILMAEPVPVAGSDQLLGRVQVGVSSRGYRCHRWVQGEPCHGLVPDLQRSRRVGMIVAGLARLDIQKGTTADQLPGNAIDAFEKTVEEASGKGMEWAKSLSDLRPYVATLREEFAELAAKAVPTAIMHRDLDPKNTLAGVLGEIVLLDWDYAGPRLLASELLDAALSFAGGPADADEACVLGPIEGYVESGGPPVLWSLAAPPLVEEGFRWIMLNAWRCLGHRGLSPQQRSFACSLLRGLISEWPESITATRAWALRLTAFG</sequence>
<dbReference type="SUPFAM" id="SSF56112">
    <property type="entry name" value="Protein kinase-like (PK-like)"/>
    <property type="match status" value="1"/>
</dbReference>
<dbReference type="EMBL" id="CADCTB010000002">
    <property type="protein sequence ID" value="CAA9209281.1"/>
    <property type="molecule type" value="Genomic_DNA"/>
</dbReference>
<reference evidence="2" key="1">
    <citation type="submission" date="2020-02" db="EMBL/GenBank/DDBJ databases">
        <authorList>
            <person name="Meier V. D."/>
        </authorList>
    </citation>
    <scope>NUCLEOTIDE SEQUENCE</scope>
    <source>
        <strain evidence="2">AVDCRST_MAG10</strain>
    </source>
</reference>
<organism evidence="2">
    <name type="scientific">uncultured Acidimicrobiales bacterium</name>
    <dbReference type="NCBI Taxonomy" id="310071"/>
    <lineage>
        <taxon>Bacteria</taxon>
        <taxon>Bacillati</taxon>
        <taxon>Actinomycetota</taxon>
        <taxon>Acidimicrobiia</taxon>
        <taxon>Acidimicrobiales</taxon>
        <taxon>environmental samples</taxon>
    </lineage>
</organism>
<dbReference type="Gene3D" id="3.90.1200.10">
    <property type="match status" value="1"/>
</dbReference>
<evidence type="ECO:0000259" key="1">
    <source>
        <dbReference type="Pfam" id="PF01636"/>
    </source>
</evidence>
<evidence type="ECO:0000313" key="2">
    <source>
        <dbReference type="EMBL" id="CAA9209281.1"/>
    </source>
</evidence>
<accession>A0A6J4GYB2</accession>
<name>A0A6J4GYB2_9ACTN</name>